<comment type="subunit">
    <text evidence="13">Homotetramer.</text>
</comment>
<comment type="pathway">
    <text evidence="9 13">Amino-acid biosynthesis; L-lysine biosynthesis via DAP pathway; (S)-tetrahydrodipicolinate from L-aspartate: step 4/4.</text>
</comment>
<evidence type="ECO:0000256" key="8">
    <source>
        <dbReference type="ARBA" id="ARBA00023154"/>
    </source>
</evidence>
<evidence type="ECO:0000256" key="2">
    <source>
        <dbReference type="ARBA" id="ARBA00022490"/>
    </source>
</evidence>
<dbReference type="CDD" id="cd02274">
    <property type="entry name" value="DHDPR_N"/>
    <property type="match status" value="1"/>
</dbReference>
<keyword evidence="7 13" id="KW-0520">NAD</keyword>
<organism evidence="16 17">
    <name type="scientific">Qipengyuania psychrotolerans</name>
    <dbReference type="NCBI Taxonomy" id="2867238"/>
    <lineage>
        <taxon>Bacteria</taxon>
        <taxon>Pseudomonadati</taxon>
        <taxon>Pseudomonadota</taxon>
        <taxon>Alphaproteobacteria</taxon>
        <taxon>Sphingomonadales</taxon>
        <taxon>Erythrobacteraceae</taxon>
        <taxon>Qipengyuania</taxon>
    </lineage>
</organism>
<keyword evidence="8 13" id="KW-0457">Lysine biosynthesis</keyword>
<comment type="similarity">
    <text evidence="1 13">Belongs to the DapB family.</text>
</comment>
<evidence type="ECO:0000256" key="4">
    <source>
        <dbReference type="ARBA" id="ARBA00022857"/>
    </source>
</evidence>
<dbReference type="InterPro" id="IPR022664">
    <property type="entry name" value="DapB_N_CS"/>
</dbReference>
<dbReference type="EC" id="1.17.1.8" evidence="10 13"/>
<dbReference type="InterPro" id="IPR022663">
    <property type="entry name" value="DapB_C"/>
</dbReference>
<dbReference type="HAMAP" id="MF_00102">
    <property type="entry name" value="DapB"/>
    <property type="match status" value="1"/>
</dbReference>
<dbReference type="Proteomes" id="UP000824280">
    <property type="component" value="Chromosome"/>
</dbReference>
<accession>A0ABX8ZD31</accession>
<feature type="domain" description="Dihydrodipicolinate reductase N-terminal" evidence="14">
    <location>
        <begin position="5"/>
        <end position="100"/>
    </location>
</feature>
<proteinExistence type="inferred from homology"/>
<dbReference type="Pfam" id="PF01113">
    <property type="entry name" value="DapB_N"/>
    <property type="match status" value="1"/>
</dbReference>
<keyword evidence="5 13" id="KW-0220">Diaminopimelate biosynthesis</keyword>
<gene>
    <name evidence="13 16" type="primary">dapB</name>
    <name evidence="16" type="ORF">K3166_10610</name>
</gene>
<keyword evidence="4 13" id="KW-0521">NADP</keyword>
<feature type="binding site" evidence="13">
    <location>
        <position position="132"/>
    </location>
    <ligand>
        <name>(S)-2,3,4,5-tetrahydrodipicolinate</name>
        <dbReference type="ChEBI" id="CHEBI:16845"/>
    </ligand>
</feature>
<dbReference type="SUPFAM" id="SSF55347">
    <property type="entry name" value="Glyceraldehyde-3-phosphate dehydrogenase-like, C-terminal domain"/>
    <property type="match status" value="1"/>
</dbReference>
<feature type="binding site" evidence="13">
    <location>
        <begin position="98"/>
        <end position="101"/>
    </location>
    <ligand>
        <name>NAD(+)</name>
        <dbReference type="ChEBI" id="CHEBI:57540"/>
    </ligand>
</feature>
<evidence type="ECO:0000256" key="11">
    <source>
        <dbReference type="ARBA" id="ARBA00049080"/>
    </source>
</evidence>
<feature type="binding site" evidence="13">
    <location>
        <begin position="74"/>
        <end position="76"/>
    </location>
    <ligand>
        <name>NAD(+)</name>
        <dbReference type="ChEBI" id="CHEBI:57540"/>
    </ligand>
</feature>
<name>A0ABX8ZD31_9SPHN</name>
<comment type="caution">
    <text evidence="13">Was originally thought to be a dihydrodipicolinate reductase (DHDPR), catalyzing the conversion of dihydrodipicolinate to tetrahydrodipicolinate. However, it was shown in E.coli that the substrate of the enzymatic reaction is not dihydrodipicolinate (DHDP) but in fact (2S,4S)-4-hydroxy-2,3,4,5-tetrahydrodipicolinic acid (HTPA), the product released by the DapA-catalyzed reaction.</text>
</comment>
<keyword evidence="3 13" id="KW-0028">Amino-acid biosynthesis</keyword>
<dbReference type="SUPFAM" id="SSF51735">
    <property type="entry name" value="NAD(P)-binding Rossmann-fold domains"/>
    <property type="match status" value="1"/>
</dbReference>
<evidence type="ECO:0000256" key="9">
    <source>
        <dbReference type="ARBA" id="ARBA00037922"/>
    </source>
</evidence>
<keyword evidence="6 13" id="KW-0560">Oxidoreductase</keyword>
<dbReference type="RefSeq" id="WP_221422200.1">
    <property type="nucleotide sequence ID" value="NZ_CP081297.1"/>
</dbReference>
<evidence type="ECO:0000259" key="15">
    <source>
        <dbReference type="Pfam" id="PF05173"/>
    </source>
</evidence>
<keyword evidence="17" id="KW-1185">Reference proteome</keyword>
<feature type="domain" description="Dihydrodipicolinate reductase C-terminal" evidence="15">
    <location>
        <begin position="104"/>
        <end position="240"/>
    </location>
</feature>
<comment type="caution">
    <text evidence="13">Lacks conserved residue(s) required for the propagation of feature annotation.</text>
</comment>
<keyword evidence="2 13" id="KW-0963">Cytoplasm</keyword>
<dbReference type="EMBL" id="CP081297">
    <property type="protein sequence ID" value="QZD86656.1"/>
    <property type="molecule type" value="Genomic_DNA"/>
</dbReference>
<dbReference type="GO" id="GO:0008839">
    <property type="term" value="F:4-hydroxy-tetrahydrodipicolinate reductase"/>
    <property type="evidence" value="ECO:0007669"/>
    <property type="project" value="UniProtKB-EC"/>
</dbReference>
<dbReference type="NCBIfam" id="TIGR00036">
    <property type="entry name" value="dapB"/>
    <property type="match status" value="1"/>
</dbReference>
<evidence type="ECO:0000256" key="3">
    <source>
        <dbReference type="ARBA" id="ARBA00022605"/>
    </source>
</evidence>
<evidence type="ECO:0000259" key="14">
    <source>
        <dbReference type="Pfam" id="PF01113"/>
    </source>
</evidence>
<comment type="catalytic activity">
    <reaction evidence="11 13">
        <text>(S)-2,3,4,5-tetrahydrodipicolinate + NADP(+) + H2O = (2S,4S)-4-hydroxy-2,3,4,5-tetrahydrodipicolinate + NADPH + H(+)</text>
        <dbReference type="Rhea" id="RHEA:35331"/>
        <dbReference type="ChEBI" id="CHEBI:15377"/>
        <dbReference type="ChEBI" id="CHEBI:15378"/>
        <dbReference type="ChEBI" id="CHEBI:16845"/>
        <dbReference type="ChEBI" id="CHEBI:57783"/>
        <dbReference type="ChEBI" id="CHEBI:58349"/>
        <dbReference type="ChEBI" id="CHEBI:67139"/>
        <dbReference type="EC" id="1.17.1.8"/>
    </reaction>
</comment>
<evidence type="ECO:0000256" key="6">
    <source>
        <dbReference type="ARBA" id="ARBA00023002"/>
    </source>
</evidence>
<evidence type="ECO:0000256" key="7">
    <source>
        <dbReference type="ARBA" id="ARBA00023027"/>
    </source>
</evidence>
<dbReference type="InterPro" id="IPR023940">
    <property type="entry name" value="DHDPR_bac"/>
</dbReference>
<evidence type="ECO:0000256" key="12">
    <source>
        <dbReference type="ARBA" id="ARBA00049396"/>
    </source>
</evidence>
<reference evidence="16 17" key="1">
    <citation type="submission" date="2021-08" db="EMBL/GenBank/DDBJ databases">
        <title>Comparative Genomics Analysis of the Genus Qipengyuania Reveals Extensive Genetic Diversity and Metabolic Versatility, Including the Description of Fifteen Novel Species.</title>
        <authorList>
            <person name="Liu Y."/>
        </authorList>
    </citation>
    <scope>NUCLEOTIDE SEQUENCE [LARGE SCALE GENOMIC DNA]</scope>
    <source>
        <strain evidence="16 17">1XM2-8</strain>
    </source>
</reference>
<dbReference type="PIRSF" id="PIRSF000161">
    <property type="entry name" value="DHPR"/>
    <property type="match status" value="1"/>
</dbReference>
<evidence type="ECO:0000256" key="5">
    <source>
        <dbReference type="ARBA" id="ARBA00022915"/>
    </source>
</evidence>
<evidence type="ECO:0000256" key="13">
    <source>
        <dbReference type="HAMAP-Rule" id="MF_00102"/>
    </source>
</evidence>
<dbReference type="PROSITE" id="PS01298">
    <property type="entry name" value="DAPB"/>
    <property type="match status" value="1"/>
</dbReference>
<dbReference type="PANTHER" id="PTHR20836:SF0">
    <property type="entry name" value="4-HYDROXY-TETRAHYDRODIPICOLINATE REDUCTASE 1, CHLOROPLASTIC-RELATED"/>
    <property type="match status" value="1"/>
</dbReference>
<feature type="active site" description="Proton donor/acceptor" evidence="13">
    <location>
        <position position="131"/>
    </location>
</feature>
<comment type="function">
    <text evidence="13">Catalyzes the conversion of 4-hydroxy-tetrahydrodipicolinate (HTPA) to tetrahydrodipicolinate.</text>
</comment>
<dbReference type="InterPro" id="IPR036291">
    <property type="entry name" value="NAD(P)-bd_dom_sf"/>
</dbReference>
<feature type="binding site" evidence="13">
    <location>
        <begin position="141"/>
        <end position="142"/>
    </location>
    <ligand>
        <name>(S)-2,3,4,5-tetrahydrodipicolinate</name>
        <dbReference type="ChEBI" id="CHEBI:16845"/>
    </ligand>
</feature>
<protein>
    <recommendedName>
        <fullName evidence="10 13">4-hydroxy-tetrahydrodipicolinate reductase</fullName>
        <shortName evidence="13">HTPA reductase</shortName>
        <ecNumber evidence="10 13">1.17.1.8</ecNumber>
    </recommendedName>
</protein>
<feature type="binding site" evidence="13">
    <location>
        <begin position="8"/>
        <end position="13"/>
    </location>
    <ligand>
        <name>NAD(+)</name>
        <dbReference type="ChEBI" id="CHEBI:57540"/>
    </ligand>
</feature>
<dbReference type="PANTHER" id="PTHR20836">
    <property type="entry name" value="DIHYDRODIPICOLINATE REDUCTASE"/>
    <property type="match status" value="1"/>
</dbReference>
<dbReference type="Gene3D" id="3.30.360.10">
    <property type="entry name" value="Dihydrodipicolinate Reductase, domain 2"/>
    <property type="match status" value="1"/>
</dbReference>
<dbReference type="Pfam" id="PF05173">
    <property type="entry name" value="DapB_C"/>
    <property type="match status" value="1"/>
</dbReference>
<comment type="catalytic activity">
    <reaction evidence="12 13">
        <text>(S)-2,3,4,5-tetrahydrodipicolinate + NAD(+) + H2O = (2S,4S)-4-hydroxy-2,3,4,5-tetrahydrodipicolinate + NADH + H(+)</text>
        <dbReference type="Rhea" id="RHEA:35323"/>
        <dbReference type="ChEBI" id="CHEBI:15377"/>
        <dbReference type="ChEBI" id="CHEBI:15378"/>
        <dbReference type="ChEBI" id="CHEBI:16845"/>
        <dbReference type="ChEBI" id="CHEBI:57540"/>
        <dbReference type="ChEBI" id="CHEBI:57945"/>
        <dbReference type="ChEBI" id="CHEBI:67139"/>
        <dbReference type="EC" id="1.17.1.8"/>
    </reaction>
</comment>
<feature type="active site" description="Proton donor" evidence="13">
    <location>
        <position position="135"/>
    </location>
</feature>
<evidence type="ECO:0000313" key="16">
    <source>
        <dbReference type="EMBL" id="QZD86656.1"/>
    </source>
</evidence>
<evidence type="ECO:0000256" key="10">
    <source>
        <dbReference type="ARBA" id="ARBA00038983"/>
    </source>
</evidence>
<dbReference type="Gene3D" id="3.40.50.720">
    <property type="entry name" value="NAD(P)-binding Rossmann-like Domain"/>
    <property type="match status" value="1"/>
</dbReference>
<evidence type="ECO:0000256" key="1">
    <source>
        <dbReference type="ARBA" id="ARBA00006642"/>
    </source>
</evidence>
<comment type="subcellular location">
    <subcellularLocation>
        <location evidence="13">Cytoplasm</location>
    </subcellularLocation>
</comment>
<sequence length="242" mass="24863">MANFGVIGSNGAMGEALKRVIEASGHTYAGGIDKGGDAAGLADASDALIDFSAPAALKTNLHAAIGAGVPIVVGTTGLEPGHHQAIDEAARAIPVLQTGNTSLGVTLLAHLVNEAAQRLGDDWDIEIVEMHHRRKVDAPSGTALLLGEAAAKGRGVELSQASESGRDGHTGARKQGAIGFAALRGGTVTGEHSVILAGDEERITLSHSAENRDIFARGAVKAAEWLQDREAGRYTMEEVLGL</sequence>
<evidence type="ECO:0000313" key="17">
    <source>
        <dbReference type="Proteomes" id="UP000824280"/>
    </source>
</evidence>
<dbReference type="InterPro" id="IPR000846">
    <property type="entry name" value="DapB_N"/>
</dbReference>